<dbReference type="PROSITE" id="PS51144">
    <property type="entry name" value="ALPHA_CA_2"/>
    <property type="match status" value="1"/>
</dbReference>
<reference evidence="2 3" key="1">
    <citation type="submission" date="2019-07" db="EMBL/GenBank/DDBJ databases">
        <title>Draft genome assembly of a fouling barnacle, Amphibalanus amphitrite (Darwin, 1854): The first reference genome for Thecostraca.</title>
        <authorList>
            <person name="Kim W."/>
        </authorList>
    </citation>
    <scope>NUCLEOTIDE SEQUENCE [LARGE SCALE GENOMIC DNA]</scope>
    <source>
        <strain evidence="2">SNU_AA5</strain>
        <tissue evidence="2">Soma without cirri and trophi</tissue>
    </source>
</reference>
<evidence type="ECO:0000313" key="2">
    <source>
        <dbReference type="EMBL" id="KAF0295346.1"/>
    </source>
</evidence>
<organism evidence="2 3">
    <name type="scientific">Amphibalanus amphitrite</name>
    <name type="common">Striped barnacle</name>
    <name type="synonym">Balanus amphitrite</name>
    <dbReference type="NCBI Taxonomy" id="1232801"/>
    <lineage>
        <taxon>Eukaryota</taxon>
        <taxon>Metazoa</taxon>
        <taxon>Ecdysozoa</taxon>
        <taxon>Arthropoda</taxon>
        <taxon>Crustacea</taxon>
        <taxon>Multicrustacea</taxon>
        <taxon>Cirripedia</taxon>
        <taxon>Thoracica</taxon>
        <taxon>Thoracicalcarea</taxon>
        <taxon>Balanomorpha</taxon>
        <taxon>Balanoidea</taxon>
        <taxon>Balanidae</taxon>
        <taxon>Amphibalaninae</taxon>
        <taxon>Amphibalanus</taxon>
    </lineage>
</organism>
<evidence type="ECO:0000313" key="3">
    <source>
        <dbReference type="Proteomes" id="UP000440578"/>
    </source>
</evidence>
<feature type="domain" description="Alpha-carbonic anhydrase" evidence="1">
    <location>
        <begin position="1"/>
        <end position="145"/>
    </location>
</feature>
<dbReference type="InterPro" id="IPR036398">
    <property type="entry name" value="CA_dom_sf"/>
</dbReference>
<dbReference type="SUPFAM" id="SSF51069">
    <property type="entry name" value="Carbonic anhydrase"/>
    <property type="match status" value="1"/>
</dbReference>
<dbReference type="AlphaFoldDB" id="A0A6A4VLD4"/>
<dbReference type="Pfam" id="PF00194">
    <property type="entry name" value="Carb_anhydrase"/>
    <property type="match status" value="1"/>
</dbReference>
<accession>A0A6A4VLD4</accession>
<dbReference type="InterPro" id="IPR001148">
    <property type="entry name" value="CA_dom"/>
</dbReference>
<comment type="caution">
    <text evidence="2">The sequence shown here is derived from an EMBL/GenBank/DDBJ whole genome shotgun (WGS) entry which is preliminary data.</text>
</comment>
<keyword evidence="3" id="KW-1185">Reference proteome</keyword>
<dbReference type="Gene3D" id="3.10.200.10">
    <property type="entry name" value="Alpha carbonic anhydrase"/>
    <property type="match status" value="1"/>
</dbReference>
<evidence type="ECO:0000259" key="1">
    <source>
        <dbReference type="PROSITE" id="PS51144"/>
    </source>
</evidence>
<sequence>MIMGLEEDVKEHVLHKIRHTAKKYSYAQTMINVESADKDVTVTALGLAVLAVLLEGRGAAGPDTLRWPPLGLQGRLAALAAVGSRLTVAADLRPLAALLRRAVRSVLAYGGSLTTPPCSPVVRWLGISRWSLSEREGNQFRLCIA</sequence>
<name>A0A6A4VLD4_AMPAM</name>
<proteinExistence type="predicted"/>
<gene>
    <name evidence="2" type="ORF">FJT64_007109</name>
</gene>
<protein>
    <recommendedName>
        <fullName evidence="1">Alpha-carbonic anhydrase domain-containing protein</fullName>
    </recommendedName>
</protein>
<dbReference type="Proteomes" id="UP000440578">
    <property type="component" value="Unassembled WGS sequence"/>
</dbReference>
<dbReference type="EMBL" id="VIIS01001625">
    <property type="protein sequence ID" value="KAF0295346.1"/>
    <property type="molecule type" value="Genomic_DNA"/>
</dbReference>